<evidence type="ECO:0000313" key="1">
    <source>
        <dbReference type="EMBL" id="GBN63367.1"/>
    </source>
</evidence>
<reference evidence="1 2" key="1">
    <citation type="journal article" date="2019" name="Sci. Rep.">
        <title>Orb-weaving spider Araneus ventricosus genome elucidates the spidroin gene catalogue.</title>
        <authorList>
            <person name="Kono N."/>
            <person name="Nakamura H."/>
            <person name="Ohtoshi R."/>
            <person name="Moran D.A.P."/>
            <person name="Shinohara A."/>
            <person name="Yoshida Y."/>
            <person name="Fujiwara M."/>
            <person name="Mori M."/>
            <person name="Tomita M."/>
            <person name="Arakawa K."/>
        </authorList>
    </citation>
    <scope>NUCLEOTIDE SEQUENCE [LARGE SCALE GENOMIC DNA]</scope>
</reference>
<dbReference type="EMBL" id="BGPR01014026">
    <property type="protein sequence ID" value="GBN63367.1"/>
    <property type="molecule type" value="Genomic_DNA"/>
</dbReference>
<comment type="caution">
    <text evidence="1">The sequence shown here is derived from an EMBL/GenBank/DDBJ whole genome shotgun (WGS) entry which is preliminary data.</text>
</comment>
<dbReference type="AlphaFoldDB" id="A0A4Y2QJ99"/>
<keyword evidence="2" id="KW-1185">Reference proteome</keyword>
<protein>
    <recommendedName>
        <fullName evidence="3">Reverse transcriptase Ty1/copia-type domain-containing protein</fullName>
    </recommendedName>
</protein>
<name>A0A4Y2QJ99_ARAVE</name>
<proteinExistence type="predicted"/>
<organism evidence="1 2">
    <name type="scientific">Araneus ventricosus</name>
    <name type="common">Orbweaver spider</name>
    <name type="synonym">Epeira ventricosa</name>
    <dbReference type="NCBI Taxonomy" id="182803"/>
    <lineage>
        <taxon>Eukaryota</taxon>
        <taxon>Metazoa</taxon>
        <taxon>Ecdysozoa</taxon>
        <taxon>Arthropoda</taxon>
        <taxon>Chelicerata</taxon>
        <taxon>Arachnida</taxon>
        <taxon>Araneae</taxon>
        <taxon>Araneomorphae</taxon>
        <taxon>Entelegynae</taxon>
        <taxon>Araneoidea</taxon>
        <taxon>Araneidae</taxon>
        <taxon>Araneus</taxon>
    </lineage>
</organism>
<sequence>MIKKKNINFDPKEFDFSTERELEDLTDEDLSEESNEEEHSAMVTEIPKSYREVITSSLKDKRINAMETEIAILKDRDVWEIIPHPLNRTVIGCRWVSIYIKEKSMCVRFLVLYARPHRSTFNDQIWHIDELTQERELML</sequence>
<dbReference type="OrthoDB" id="6434337at2759"/>
<gene>
    <name evidence="1" type="ORF">AVEN_46429_1</name>
</gene>
<evidence type="ECO:0008006" key="3">
    <source>
        <dbReference type="Google" id="ProtNLM"/>
    </source>
</evidence>
<accession>A0A4Y2QJ99</accession>
<dbReference type="Proteomes" id="UP000499080">
    <property type="component" value="Unassembled WGS sequence"/>
</dbReference>
<evidence type="ECO:0000313" key="2">
    <source>
        <dbReference type="Proteomes" id="UP000499080"/>
    </source>
</evidence>